<feature type="compositionally biased region" description="Low complexity" evidence="1">
    <location>
        <begin position="86"/>
        <end position="134"/>
    </location>
</feature>
<keyword evidence="3" id="KW-1185">Reference proteome</keyword>
<dbReference type="Proteomes" id="UP000024635">
    <property type="component" value="Unassembled WGS sequence"/>
</dbReference>
<evidence type="ECO:0000313" key="3">
    <source>
        <dbReference type="Proteomes" id="UP000024635"/>
    </source>
</evidence>
<proteinExistence type="predicted"/>
<protein>
    <submittedName>
        <fullName evidence="2">Uncharacterized protein</fullName>
    </submittedName>
</protein>
<organism evidence="2 3">
    <name type="scientific">Ancylostoma ceylanicum</name>
    <dbReference type="NCBI Taxonomy" id="53326"/>
    <lineage>
        <taxon>Eukaryota</taxon>
        <taxon>Metazoa</taxon>
        <taxon>Ecdysozoa</taxon>
        <taxon>Nematoda</taxon>
        <taxon>Chromadorea</taxon>
        <taxon>Rhabditida</taxon>
        <taxon>Rhabditina</taxon>
        <taxon>Rhabditomorpha</taxon>
        <taxon>Strongyloidea</taxon>
        <taxon>Ancylostomatidae</taxon>
        <taxon>Ancylostomatinae</taxon>
        <taxon>Ancylostoma</taxon>
    </lineage>
</organism>
<comment type="caution">
    <text evidence="2">The sequence shown here is derived from an EMBL/GenBank/DDBJ whole genome shotgun (WGS) entry which is preliminary data.</text>
</comment>
<dbReference type="AlphaFoldDB" id="A0A016S9K4"/>
<reference evidence="3" key="1">
    <citation type="journal article" date="2015" name="Nat. Genet.">
        <title>The genome and transcriptome of the zoonotic hookworm Ancylostoma ceylanicum identify infection-specific gene families.</title>
        <authorList>
            <person name="Schwarz E.M."/>
            <person name="Hu Y."/>
            <person name="Antoshechkin I."/>
            <person name="Miller M.M."/>
            <person name="Sternberg P.W."/>
            <person name="Aroian R.V."/>
        </authorList>
    </citation>
    <scope>NUCLEOTIDE SEQUENCE</scope>
    <source>
        <strain evidence="3">HY135</strain>
    </source>
</reference>
<dbReference type="EMBL" id="JARK01001605">
    <property type="protein sequence ID" value="EYB87056.1"/>
    <property type="molecule type" value="Genomic_DNA"/>
</dbReference>
<feature type="region of interest" description="Disordered" evidence="1">
    <location>
        <begin position="83"/>
        <end position="165"/>
    </location>
</feature>
<accession>A0A016S9K4</accession>
<evidence type="ECO:0000256" key="1">
    <source>
        <dbReference type="SAM" id="MobiDB-lite"/>
    </source>
</evidence>
<dbReference type="OrthoDB" id="5871864at2759"/>
<sequence>MTLEFEFMVVKISSTMIDALQILSTLTENGIPAEMATLEYEYTAPKLLLAEGSHCTEAGTFVVYDGAILYKCVEEAPAVRRRGKRAAGSSTTAISTTATTEMPTTGEDTTTNSEFTTEPPTTTNANTTPDESTTPGAELTTKLPTTANPKTTLEHKTTTESSPETNVKAEQFQIVGAVVVETQQPIFESQWNLLAAEIQAKLEKHRVLFTEDIRVELV</sequence>
<gene>
    <name evidence="2" type="primary">Acey_s0269.g836</name>
    <name evidence="2" type="ORF">Y032_0269g836</name>
</gene>
<name>A0A016S9K4_9BILA</name>
<evidence type="ECO:0000313" key="2">
    <source>
        <dbReference type="EMBL" id="EYB87056.1"/>
    </source>
</evidence>
<feature type="compositionally biased region" description="Polar residues" evidence="1">
    <location>
        <begin position="142"/>
        <end position="151"/>
    </location>
</feature>